<dbReference type="GO" id="GO:0006508">
    <property type="term" value="P:proteolysis"/>
    <property type="evidence" value="ECO:0007669"/>
    <property type="project" value="InterPro"/>
</dbReference>
<proteinExistence type="predicted"/>
<reference evidence="1 2" key="1">
    <citation type="submission" date="2016-10" db="EMBL/GenBank/DDBJ databases">
        <title>Genome sequence of the basidiomycete white-rot fungus Trametes pubescens.</title>
        <authorList>
            <person name="Makela M.R."/>
            <person name="Granchi Z."/>
            <person name="Peng M."/>
            <person name="De Vries R.P."/>
            <person name="Grigoriev I."/>
            <person name="Riley R."/>
            <person name="Hilden K."/>
        </authorList>
    </citation>
    <scope>NUCLEOTIDE SEQUENCE [LARGE SCALE GENOMIC DNA]</scope>
    <source>
        <strain evidence="1 2">FBCC735</strain>
    </source>
</reference>
<dbReference type="GO" id="GO:0008240">
    <property type="term" value="F:tripeptidyl-peptidase activity"/>
    <property type="evidence" value="ECO:0007669"/>
    <property type="project" value="TreeGrafter"/>
</dbReference>
<evidence type="ECO:0000313" key="2">
    <source>
        <dbReference type="Proteomes" id="UP000184267"/>
    </source>
</evidence>
<dbReference type="Proteomes" id="UP000184267">
    <property type="component" value="Unassembled WGS sequence"/>
</dbReference>
<dbReference type="PANTHER" id="PTHR14218">
    <property type="entry name" value="PROTEASE S8 TRIPEPTIDYL PEPTIDASE I CLN2"/>
    <property type="match status" value="1"/>
</dbReference>
<dbReference type="Gene3D" id="3.40.50.200">
    <property type="entry name" value="Peptidase S8/S53 domain"/>
    <property type="match status" value="1"/>
</dbReference>
<dbReference type="GO" id="GO:0004252">
    <property type="term" value="F:serine-type endopeptidase activity"/>
    <property type="evidence" value="ECO:0007669"/>
    <property type="project" value="InterPro"/>
</dbReference>
<sequence length="128" mass="13437">MAHKDCGGTKLANVISVSFTGGEDFPPPYMQRQCAEISKLSMMGITFLLAYGDNGVASNRDNLCLAASDIPVPVPGKVLLNLPSTCPYVMAVGTTQVDLGKSVHDPESATSLFGSAGGLSNIFPRLKF</sequence>
<dbReference type="OrthoDB" id="409122at2759"/>
<name>A0A1M2V8A8_TRAPU</name>
<gene>
    <name evidence="1" type="ORF">TRAPUB_5520</name>
</gene>
<dbReference type="AlphaFoldDB" id="A0A1M2V8A8"/>
<organism evidence="1 2">
    <name type="scientific">Trametes pubescens</name>
    <name type="common">White-rot fungus</name>
    <dbReference type="NCBI Taxonomy" id="154538"/>
    <lineage>
        <taxon>Eukaryota</taxon>
        <taxon>Fungi</taxon>
        <taxon>Dikarya</taxon>
        <taxon>Basidiomycota</taxon>
        <taxon>Agaricomycotina</taxon>
        <taxon>Agaricomycetes</taxon>
        <taxon>Polyporales</taxon>
        <taxon>Polyporaceae</taxon>
        <taxon>Trametes</taxon>
    </lineage>
</organism>
<dbReference type="STRING" id="154538.A0A1M2V8A8"/>
<dbReference type="InterPro" id="IPR036852">
    <property type="entry name" value="Peptidase_S8/S53_dom_sf"/>
</dbReference>
<keyword evidence="2" id="KW-1185">Reference proteome</keyword>
<evidence type="ECO:0000313" key="1">
    <source>
        <dbReference type="EMBL" id="OJT03815.1"/>
    </source>
</evidence>
<dbReference type="PANTHER" id="PTHR14218:SF19">
    <property type="entry name" value="SERINE PROTEASE AORO, PUTATIVE (AFU_ORTHOLOGUE AFUA_6G10250)-RELATED"/>
    <property type="match status" value="1"/>
</dbReference>
<accession>A0A1M2V8A8</accession>
<protein>
    <submittedName>
        <fullName evidence="1">Aorsin</fullName>
    </submittedName>
</protein>
<dbReference type="EMBL" id="MNAD01001597">
    <property type="protein sequence ID" value="OJT03815.1"/>
    <property type="molecule type" value="Genomic_DNA"/>
</dbReference>
<dbReference type="InterPro" id="IPR050819">
    <property type="entry name" value="Tripeptidyl-peptidase_I"/>
</dbReference>
<dbReference type="SUPFAM" id="SSF52743">
    <property type="entry name" value="Subtilisin-like"/>
    <property type="match status" value="1"/>
</dbReference>
<comment type="caution">
    <text evidence="1">The sequence shown here is derived from an EMBL/GenBank/DDBJ whole genome shotgun (WGS) entry which is preliminary data.</text>
</comment>